<proteinExistence type="predicted"/>
<dbReference type="GeneTree" id="ENSGT00390000011144"/>
<dbReference type="PANTHER" id="PTHR35255">
    <property type="entry name" value="TRANSMEMBRANE PROTEIN 71"/>
    <property type="match status" value="1"/>
</dbReference>
<keyword evidence="1" id="KW-1133">Transmembrane helix</keyword>
<dbReference type="STRING" id="42514.ENSPNAP00000013976"/>
<organism evidence="2 3">
    <name type="scientific">Pygocentrus nattereri</name>
    <name type="common">Red-bellied piranha</name>
    <dbReference type="NCBI Taxonomy" id="42514"/>
    <lineage>
        <taxon>Eukaryota</taxon>
        <taxon>Metazoa</taxon>
        <taxon>Chordata</taxon>
        <taxon>Craniata</taxon>
        <taxon>Vertebrata</taxon>
        <taxon>Euteleostomi</taxon>
        <taxon>Actinopterygii</taxon>
        <taxon>Neopterygii</taxon>
        <taxon>Teleostei</taxon>
        <taxon>Ostariophysi</taxon>
        <taxon>Characiformes</taxon>
        <taxon>Characoidei</taxon>
        <taxon>Pygocentrus</taxon>
    </lineage>
</organism>
<evidence type="ECO:0000313" key="2">
    <source>
        <dbReference type="Ensembl" id="ENSPNAP00000013976.1"/>
    </source>
</evidence>
<dbReference type="Pfam" id="PF15121">
    <property type="entry name" value="TMEM71"/>
    <property type="match status" value="1"/>
</dbReference>
<feature type="transmembrane region" description="Helical" evidence="1">
    <location>
        <begin position="250"/>
        <end position="268"/>
    </location>
</feature>
<keyword evidence="1" id="KW-0472">Membrane</keyword>
<dbReference type="RefSeq" id="XP_017554730.1">
    <property type="nucleotide sequence ID" value="XM_017699241.2"/>
</dbReference>
<evidence type="ECO:0000256" key="1">
    <source>
        <dbReference type="SAM" id="Phobius"/>
    </source>
</evidence>
<evidence type="ECO:0000313" key="3">
    <source>
        <dbReference type="Proteomes" id="UP001501920"/>
    </source>
</evidence>
<dbReference type="OrthoDB" id="8961338at2759"/>
<keyword evidence="3" id="KW-1185">Reference proteome</keyword>
<dbReference type="CTD" id="137835"/>
<dbReference type="AlphaFoldDB" id="A0A3B4CTA1"/>
<dbReference type="Proteomes" id="UP001501920">
    <property type="component" value="Chromosome 19"/>
</dbReference>
<name>A0A3B4CTA1_PYGNA</name>
<protein>
    <recommendedName>
        <fullName evidence="4">Transmembrane protein 71</fullName>
    </recommendedName>
</protein>
<dbReference type="Ensembl" id="ENSPNAT00000021732.2">
    <property type="protein sequence ID" value="ENSPNAP00000013976.1"/>
    <property type="gene ID" value="ENSPNAG00000019877.2"/>
</dbReference>
<reference evidence="2" key="3">
    <citation type="submission" date="2025-09" db="UniProtKB">
        <authorList>
            <consortium name="Ensembl"/>
        </authorList>
    </citation>
    <scope>IDENTIFICATION</scope>
</reference>
<dbReference type="InterPro" id="IPR027975">
    <property type="entry name" value="TMEM71"/>
</dbReference>
<dbReference type="PANTHER" id="PTHR35255:SF1">
    <property type="entry name" value="TRANSMEMBRANE PROTEIN 71"/>
    <property type="match status" value="1"/>
</dbReference>
<evidence type="ECO:0008006" key="4">
    <source>
        <dbReference type="Google" id="ProtNLM"/>
    </source>
</evidence>
<sequence>MALFFRGAVTSSPIKTRSRQDDQTCYSLDSSFISDCSYECFSTNPVTGSMCVCRRSPRLLTNGYYVLTEDSFNTDDQGNLTLTPTQTNVSYKENLVRIFRRRRKVRRSLASLLSDVSQTCQSWLGERVFGRADSTHISEPPSWLDISSSTENDTPVSFKYDPTETFFPPEKETFLPEEEPHPDVCSAHEMPSLSGTGLLDVPPPSECLYNSYCPPTYQTSVSDCVFLKAFLFFILTLCLCAAVFSRCVFGGFAVAVAFLFLISSVCVSKSVRAVRWSQTKTEDITSRNE</sequence>
<dbReference type="OMA" id="SCWWSAM"/>
<accession>A0A3B4CTA1</accession>
<feature type="transmembrane region" description="Helical" evidence="1">
    <location>
        <begin position="225"/>
        <end position="244"/>
    </location>
</feature>
<dbReference type="GeneID" id="108428325"/>
<reference evidence="2" key="2">
    <citation type="submission" date="2025-08" db="UniProtKB">
        <authorList>
            <consortium name="Ensembl"/>
        </authorList>
    </citation>
    <scope>IDENTIFICATION</scope>
</reference>
<keyword evidence="1" id="KW-0812">Transmembrane</keyword>
<reference evidence="2 3" key="1">
    <citation type="submission" date="2020-10" db="EMBL/GenBank/DDBJ databases">
        <title>Pygocentrus nattereri (red-bellied piranha) genome, fPygNat1, primary haplotype.</title>
        <authorList>
            <person name="Myers G."/>
            <person name="Meyer A."/>
            <person name="Karagic N."/>
            <person name="Pippel M."/>
            <person name="Winkler S."/>
            <person name="Tracey A."/>
            <person name="Wood J."/>
            <person name="Formenti G."/>
            <person name="Howe K."/>
            <person name="Fedrigo O."/>
            <person name="Jarvis E.D."/>
        </authorList>
    </citation>
    <scope>NUCLEOTIDE SEQUENCE [LARGE SCALE GENOMIC DNA]</scope>
</reference>